<gene>
    <name evidence="1" type="ORF">DAY19_09235</name>
</gene>
<proteinExistence type="predicted"/>
<evidence type="ECO:0000313" key="1">
    <source>
        <dbReference type="EMBL" id="RZF21862.1"/>
    </source>
</evidence>
<comment type="caution">
    <text evidence="1">The sequence shown here is derived from an EMBL/GenBank/DDBJ whole genome shotgun (WGS) entry which is preliminary data.</text>
</comment>
<dbReference type="Proteomes" id="UP000443582">
    <property type="component" value="Unassembled WGS sequence"/>
</dbReference>
<dbReference type="Gene3D" id="3.30.750.24">
    <property type="entry name" value="STAS domain"/>
    <property type="match status" value="1"/>
</dbReference>
<accession>A0ABY0IKN4</accession>
<dbReference type="EMBL" id="QDKL01000002">
    <property type="protein sequence ID" value="RZF21862.1"/>
    <property type="molecule type" value="Genomic_DNA"/>
</dbReference>
<protein>
    <recommendedName>
        <fullName evidence="3">STAS domain-containing protein</fullName>
    </recommendedName>
</protein>
<organism evidence="1 2">
    <name type="scientific">Halobacteriovorax vibrionivorans</name>
    <dbReference type="NCBI Taxonomy" id="2152716"/>
    <lineage>
        <taxon>Bacteria</taxon>
        <taxon>Pseudomonadati</taxon>
        <taxon>Bdellovibrionota</taxon>
        <taxon>Bacteriovoracia</taxon>
        <taxon>Bacteriovoracales</taxon>
        <taxon>Halobacteriovoraceae</taxon>
        <taxon>Halobacteriovorax</taxon>
    </lineage>
</organism>
<evidence type="ECO:0008006" key="3">
    <source>
        <dbReference type="Google" id="ProtNLM"/>
    </source>
</evidence>
<keyword evidence="2" id="KW-1185">Reference proteome</keyword>
<dbReference type="InterPro" id="IPR036513">
    <property type="entry name" value="STAS_dom_sf"/>
</dbReference>
<dbReference type="RefSeq" id="WP_115361683.1">
    <property type="nucleotide sequence ID" value="NZ_QDKL01000002.1"/>
</dbReference>
<reference evidence="2" key="1">
    <citation type="journal article" date="2019" name="Int. J. Syst. Evol. Microbiol.">
        <title>Halobacteriovorax valvorus sp. nov., a novel prokaryotic predator isolated from coastal seawater of China.</title>
        <authorList>
            <person name="Chen M.-X."/>
        </authorList>
    </citation>
    <scope>NUCLEOTIDE SEQUENCE [LARGE SCALE GENOMIC DNA]</scope>
    <source>
        <strain evidence="2">BL9</strain>
    </source>
</reference>
<name>A0ABY0IKN4_9BACT</name>
<dbReference type="SUPFAM" id="SSF52091">
    <property type="entry name" value="SpoIIaa-like"/>
    <property type="match status" value="1"/>
</dbReference>
<evidence type="ECO:0000313" key="2">
    <source>
        <dbReference type="Proteomes" id="UP000443582"/>
    </source>
</evidence>
<sequence>MSNLSVEVKTENDTTIVNLTGRIDEDADLKPILDLKDKKLHINFNNVEMINSCGIREWINMLGELSGKITYSHCPQSVIEQINMVHGFIKPGIDVESFYAPYYEESTDEVKMILINTSDVVDNKAPVMKNDAGEELEFDAIEAQYFQFIKQMS</sequence>